<feature type="transmembrane region" description="Helical" evidence="1">
    <location>
        <begin position="73"/>
        <end position="94"/>
    </location>
</feature>
<keyword evidence="4" id="KW-1185">Reference proteome</keyword>
<reference evidence="4 5" key="1">
    <citation type="journal article" date="2019" name="Sci. Rep.">
        <title>Extended insight into the Mycobacterium chelonae-abscessus complex through whole genome sequencing of Mycobacterium salmoniphilum outbreak and Mycobacterium salmoniphilum-like strains.</title>
        <authorList>
            <person name="Behra P.R.K."/>
            <person name="Das S."/>
            <person name="Pettersson B.M.F."/>
            <person name="Shirreff L."/>
            <person name="DuCote T."/>
            <person name="Jacobsson K.G."/>
            <person name="Ennis D.G."/>
            <person name="Kirsebom L.A."/>
        </authorList>
    </citation>
    <scope>NUCLEOTIDE SEQUENCE [LARGE SCALE GENOMIC DNA]</scope>
    <source>
        <strain evidence="3 4">CCUG 60883</strain>
        <strain evidence="2 5">CCUG 60885</strain>
    </source>
</reference>
<evidence type="ECO:0000256" key="1">
    <source>
        <dbReference type="SAM" id="Phobius"/>
    </source>
</evidence>
<evidence type="ECO:0000313" key="4">
    <source>
        <dbReference type="Proteomes" id="UP000294844"/>
    </source>
</evidence>
<name>A0A4R8SFS7_9MYCO</name>
<accession>A0A4R8SFS7</accession>
<feature type="transmembrane region" description="Helical" evidence="1">
    <location>
        <begin position="12"/>
        <end position="33"/>
    </location>
</feature>
<dbReference type="EMBL" id="PECM01000008">
    <property type="protein sequence ID" value="TEA04746.1"/>
    <property type="molecule type" value="Genomic_DNA"/>
</dbReference>
<evidence type="ECO:0000313" key="5">
    <source>
        <dbReference type="Proteomes" id="UP000295685"/>
    </source>
</evidence>
<proteinExistence type="predicted"/>
<feature type="transmembrane region" description="Helical" evidence="1">
    <location>
        <begin position="101"/>
        <end position="119"/>
    </location>
</feature>
<sequence precursor="true">MGDTPGMSRIQVFSAARSAGNVAWWTFVVAVLVNRGLNPKGWDIGWTAYTPLTDGAPRRYADYVRAFDPTVQLVGVVVFAAFSIVVVSALVELAIIRRWRAVGTVVIPFVSLRIIGYAFGDFDRAVIWSPIAVLVFVLTAVAIRQAWMRRFAPTMGDER</sequence>
<gene>
    <name evidence="3" type="ORF">CCUG60883_02042</name>
    <name evidence="2" type="ORF">CCUG60885_01784</name>
</gene>
<keyword evidence="1" id="KW-0472">Membrane</keyword>
<keyword evidence="1" id="KW-0812">Transmembrane</keyword>
<comment type="caution">
    <text evidence="2">The sequence shown here is derived from an EMBL/GenBank/DDBJ whole genome shotgun (WGS) entry which is preliminary data.</text>
</comment>
<evidence type="ECO:0000313" key="3">
    <source>
        <dbReference type="EMBL" id="TEA04746.1"/>
    </source>
</evidence>
<dbReference type="Proteomes" id="UP000294844">
    <property type="component" value="Unassembled WGS sequence"/>
</dbReference>
<organism evidence="2 5">
    <name type="scientific">Mycobacteroides salmoniphilum</name>
    <dbReference type="NCBI Taxonomy" id="404941"/>
    <lineage>
        <taxon>Bacteria</taxon>
        <taxon>Bacillati</taxon>
        <taxon>Actinomycetota</taxon>
        <taxon>Actinomycetes</taxon>
        <taxon>Mycobacteriales</taxon>
        <taxon>Mycobacteriaceae</taxon>
        <taxon>Mycobacteroides</taxon>
    </lineage>
</organism>
<dbReference type="Proteomes" id="UP000295685">
    <property type="component" value="Unassembled WGS sequence"/>
</dbReference>
<dbReference type="AlphaFoldDB" id="A0A4R8SFS7"/>
<feature type="transmembrane region" description="Helical" evidence="1">
    <location>
        <begin position="125"/>
        <end position="143"/>
    </location>
</feature>
<protein>
    <submittedName>
        <fullName evidence="2">Uncharacterized protein</fullName>
    </submittedName>
</protein>
<dbReference type="EMBL" id="PECK01000003">
    <property type="protein sequence ID" value="TDZ95650.1"/>
    <property type="molecule type" value="Genomic_DNA"/>
</dbReference>
<evidence type="ECO:0000313" key="2">
    <source>
        <dbReference type="EMBL" id="TDZ95650.1"/>
    </source>
</evidence>
<keyword evidence="1" id="KW-1133">Transmembrane helix</keyword>